<evidence type="ECO:0000313" key="4">
    <source>
        <dbReference type="Proteomes" id="UP001203212"/>
    </source>
</evidence>
<evidence type="ECO:0000256" key="2">
    <source>
        <dbReference type="SAM" id="SignalP"/>
    </source>
</evidence>
<dbReference type="EMBL" id="JAKILK010000001">
    <property type="protein sequence ID" value="MCL1116080.1"/>
    <property type="molecule type" value="Genomic_DNA"/>
</dbReference>
<evidence type="ECO:0000313" key="3">
    <source>
        <dbReference type="EMBL" id="MCL1116080.1"/>
    </source>
</evidence>
<keyword evidence="2" id="KW-0732">Signal</keyword>
<proteinExistence type="predicted"/>
<sequence length="54" mass="5872">MNKFIWSLSLMAISGAALAHEGHGAQGLFHHFEQMAPAIILVAVVAGIIWKMKK</sequence>
<name>A0ABT0KXW0_9GAMM</name>
<comment type="caution">
    <text evidence="3">The sequence shown here is derived from an EMBL/GenBank/DDBJ whole genome shotgun (WGS) entry which is preliminary data.</text>
</comment>
<dbReference type="RefSeq" id="WP_188839767.1">
    <property type="nucleotide sequence ID" value="NZ_BMOT01000001.1"/>
</dbReference>
<dbReference type="Proteomes" id="UP001203212">
    <property type="component" value="Unassembled WGS sequence"/>
</dbReference>
<feature type="chain" id="PRO_5045601994" evidence="2">
    <location>
        <begin position="20"/>
        <end position="54"/>
    </location>
</feature>
<keyword evidence="1" id="KW-0812">Transmembrane</keyword>
<feature type="signal peptide" evidence="2">
    <location>
        <begin position="1"/>
        <end position="19"/>
    </location>
</feature>
<feature type="transmembrane region" description="Helical" evidence="1">
    <location>
        <begin position="35"/>
        <end position="52"/>
    </location>
</feature>
<evidence type="ECO:0000256" key="1">
    <source>
        <dbReference type="SAM" id="Phobius"/>
    </source>
</evidence>
<organism evidence="3 4">
    <name type="scientific">Shewanella aestuarii</name>
    <dbReference type="NCBI Taxonomy" id="1028752"/>
    <lineage>
        <taxon>Bacteria</taxon>
        <taxon>Pseudomonadati</taxon>
        <taxon>Pseudomonadota</taxon>
        <taxon>Gammaproteobacteria</taxon>
        <taxon>Alteromonadales</taxon>
        <taxon>Shewanellaceae</taxon>
        <taxon>Shewanella</taxon>
    </lineage>
</organism>
<protein>
    <submittedName>
        <fullName evidence="3">Uncharacterized protein</fullName>
    </submittedName>
</protein>
<reference evidence="3 4" key="1">
    <citation type="submission" date="2022-01" db="EMBL/GenBank/DDBJ databases">
        <title>Whole genome-based taxonomy of the Shewanellaceae.</title>
        <authorList>
            <person name="Martin-Rodriguez A.J."/>
        </authorList>
    </citation>
    <scope>NUCLEOTIDE SEQUENCE [LARGE SCALE GENOMIC DNA]</scope>
    <source>
        <strain evidence="3 4">JCM 17801</strain>
    </source>
</reference>
<keyword evidence="4" id="KW-1185">Reference proteome</keyword>
<keyword evidence="1" id="KW-1133">Transmembrane helix</keyword>
<keyword evidence="1" id="KW-0472">Membrane</keyword>
<gene>
    <name evidence="3" type="ORF">L2689_02325</name>
</gene>
<accession>A0ABT0KXW0</accession>